<dbReference type="PRINTS" id="PR00413">
    <property type="entry name" value="HADHALOGNASE"/>
</dbReference>
<gene>
    <name evidence="5" type="primary">gph</name>
    <name evidence="5" type="ORF">GCM10010991_06790</name>
</gene>
<evidence type="ECO:0000256" key="1">
    <source>
        <dbReference type="ARBA" id="ARBA00000830"/>
    </source>
</evidence>
<dbReference type="Proteomes" id="UP000598196">
    <property type="component" value="Unassembled WGS sequence"/>
</dbReference>
<dbReference type="NCBIfam" id="TIGR01549">
    <property type="entry name" value="HAD-SF-IA-v1"/>
    <property type="match status" value="1"/>
</dbReference>
<evidence type="ECO:0000313" key="6">
    <source>
        <dbReference type="Proteomes" id="UP000598196"/>
    </source>
</evidence>
<comment type="catalytic activity">
    <reaction evidence="1">
        <text>2-phosphoglycolate + H2O = glycolate + phosphate</text>
        <dbReference type="Rhea" id="RHEA:14369"/>
        <dbReference type="ChEBI" id="CHEBI:15377"/>
        <dbReference type="ChEBI" id="CHEBI:29805"/>
        <dbReference type="ChEBI" id="CHEBI:43474"/>
        <dbReference type="ChEBI" id="CHEBI:58033"/>
        <dbReference type="EC" id="3.1.3.18"/>
    </reaction>
</comment>
<comment type="caution">
    <text evidence="5">The sequence shown here is derived from an EMBL/GenBank/DDBJ whole genome shotgun (WGS) entry which is preliminary data.</text>
</comment>
<protein>
    <recommendedName>
        <fullName evidence="4">phosphoglycolate phosphatase</fullName>
        <ecNumber evidence="4">3.1.3.18</ecNumber>
    </recommendedName>
</protein>
<dbReference type="GO" id="GO:0006281">
    <property type="term" value="P:DNA repair"/>
    <property type="evidence" value="ECO:0007669"/>
    <property type="project" value="TreeGrafter"/>
</dbReference>
<reference evidence="5 6" key="1">
    <citation type="journal article" date="2014" name="Int. J. Syst. Evol. Microbiol.">
        <title>Complete genome sequence of Corynebacterium casei LMG S-19264T (=DSM 44701T), isolated from a smear-ripened cheese.</title>
        <authorList>
            <consortium name="US DOE Joint Genome Institute (JGI-PGF)"/>
            <person name="Walter F."/>
            <person name="Albersmeier A."/>
            <person name="Kalinowski J."/>
            <person name="Ruckert C."/>
        </authorList>
    </citation>
    <scope>NUCLEOTIDE SEQUENCE [LARGE SCALE GENOMIC DNA]</scope>
    <source>
        <strain evidence="5 6">CGMCC 1.7029</strain>
    </source>
</reference>
<evidence type="ECO:0000256" key="3">
    <source>
        <dbReference type="ARBA" id="ARBA00006171"/>
    </source>
</evidence>
<dbReference type="SUPFAM" id="SSF56784">
    <property type="entry name" value="HAD-like"/>
    <property type="match status" value="1"/>
</dbReference>
<proteinExistence type="inferred from homology"/>
<dbReference type="RefSeq" id="WP_146285549.1">
    <property type="nucleotide sequence ID" value="NZ_BMLP01000001.1"/>
</dbReference>
<comment type="pathway">
    <text evidence="2">Organic acid metabolism; glycolate biosynthesis; glycolate from 2-phosphoglycolate: step 1/1.</text>
</comment>
<evidence type="ECO:0000313" key="5">
    <source>
        <dbReference type="EMBL" id="GGO26239.1"/>
    </source>
</evidence>
<dbReference type="InterPro" id="IPR006439">
    <property type="entry name" value="HAD-SF_hydro_IA"/>
</dbReference>
<dbReference type="InterPro" id="IPR050155">
    <property type="entry name" value="HAD-like_hydrolase_sf"/>
</dbReference>
<dbReference type="InterPro" id="IPR023198">
    <property type="entry name" value="PGP-like_dom2"/>
</dbReference>
<comment type="similarity">
    <text evidence="3">Belongs to the HAD-like hydrolase superfamily. CbbY/CbbZ/Gph/YieH family.</text>
</comment>
<dbReference type="AlphaFoldDB" id="A0A917YHJ8"/>
<dbReference type="SFLD" id="SFLDG01129">
    <property type="entry name" value="C1.5:_HAD__Beta-PGM__Phosphata"/>
    <property type="match status" value="1"/>
</dbReference>
<sequence>MKTVVFDLDGTLADTSADLIAAANACFRGLGHGDLLDPVGDALTAFHGGRAMLRLGFSRLGQGDEAAVDAQYPVLLAAYADAIDTHTRLYPGAADAVVALRTAGFATAICTNKPEGLAETLLQRLGVRDLFGALIGADTLPTRKPDPAPYLAAVRLAGGNPTRSILIGDTDTDRKTAAAAGVPCILVSFGPEGPGISRLRPEAMLHDYRDLPSLVARFLG</sequence>
<dbReference type="GO" id="GO:0008967">
    <property type="term" value="F:phosphoglycolate phosphatase activity"/>
    <property type="evidence" value="ECO:0007669"/>
    <property type="project" value="UniProtKB-EC"/>
</dbReference>
<dbReference type="InterPro" id="IPR036412">
    <property type="entry name" value="HAD-like_sf"/>
</dbReference>
<dbReference type="Gene3D" id="1.10.150.240">
    <property type="entry name" value="Putative phosphatase, domain 2"/>
    <property type="match status" value="1"/>
</dbReference>
<organism evidence="5 6">
    <name type="scientific">Gemmobacter aquaticus</name>
    <dbReference type="NCBI Taxonomy" id="490185"/>
    <lineage>
        <taxon>Bacteria</taxon>
        <taxon>Pseudomonadati</taxon>
        <taxon>Pseudomonadota</taxon>
        <taxon>Alphaproteobacteria</taxon>
        <taxon>Rhodobacterales</taxon>
        <taxon>Paracoccaceae</taxon>
        <taxon>Gemmobacter</taxon>
    </lineage>
</organism>
<accession>A0A917YHJ8</accession>
<dbReference type="EMBL" id="BMLP01000001">
    <property type="protein sequence ID" value="GGO26239.1"/>
    <property type="molecule type" value="Genomic_DNA"/>
</dbReference>
<dbReference type="SFLD" id="SFLDS00003">
    <property type="entry name" value="Haloacid_Dehalogenase"/>
    <property type="match status" value="1"/>
</dbReference>
<evidence type="ECO:0000256" key="4">
    <source>
        <dbReference type="ARBA" id="ARBA00013078"/>
    </source>
</evidence>
<evidence type="ECO:0000256" key="2">
    <source>
        <dbReference type="ARBA" id="ARBA00004818"/>
    </source>
</evidence>
<dbReference type="PANTHER" id="PTHR43434">
    <property type="entry name" value="PHOSPHOGLYCOLATE PHOSPHATASE"/>
    <property type="match status" value="1"/>
</dbReference>
<dbReference type="EC" id="3.1.3.18" evidence="4"/>
<name>A0A917YHJ8_9RHOB</name>
<dbReference type="InterPro" id="IPR023214">
    <property type="entry name" value="HAD_sf"/>
</dbReference>
<dbReference type="Gene3D" id="3.40.50.1000">
    <property type="entry name" value="HAD superfamily/HAD-like"/>
    <property type="match status" value="1"/>
</dbReference>
<dbReference type="Pfam" id="PF00702">
    <property type="entry name" value="Hydrolase"/>
    <property type="match status" value="1"/>
</dbReference>
<dbReference type="NCBIfam" id="TIGR01509">
    <property type="entry name" value="HAD-SF-IA-v3"/>
    <property type="match status" value="1"/>
</dbReference>
<dbReference type="PANTHER" id="PTHR43434:SF1">
    <property type="entry name" value="PHOSPHOGLYCOLATE PHOSPHATASE"/>
    <property type="match status" value="1"/>
</dbReference>
<dbReference type="GO" id="GO:0005829">
    <property type="term" value="C:cytosol"/>
    <property type="evidence" value="ECO:0007669"/>
    <property type="project" value="TreeGrafter"/>
</dbReference>
<keyword evidence="6" id="KW-1185">Reference proteome</keyword>
<dbReference type="OrthoDB" id="9793014at2"/>